<keyword evidence="2" id="KW-1185">Reference proteome</keyword>
<dbReference type="AlphaFoldDB" id="A0A368V7J2"/>
<evidence type="ECO:0000313" key="1">
    <source>
        <dbReference type="EMBL" id="RCW36773.1"/>
    </source>
</evidence>
<protein>
    <submittedName>
        <fullName evidence="1">Uncharacterized protein</fullName>
    </submittedName>
</protein>
<proteinExistence type="predicted"/>
<evidence type="ECO:0000313" key="2">
    <source>
        <dbReference type="Proteomes" id="UP000252733"/>
    </source>
</evidence>
<name>A0A368V7J2_9BACT</name>
<dbReference type="Proteomes" id="UP000252733">
    <property type="component" value="Unassembled WGS sequence"/>
</dbReference>
<dbReference type="RefSeq" id="WP_147271971.1">
    <property type="nucleotide sequence ID" value="NZ_QPIZ01000007.1"/>
</dbReference>
<dbReference type="EMBL" id="QPIZ01000007">
    <property type="protein sequence ID" value="RCW36773.1"/>
    <property type="molecule type" value="Genomic_DNA"/>
</dbReference>
<gene>
    <name evidence="1" type="ORF">DFO77_10764</name>
</gene>
<reference evidence="1 2" key="1">
    <citation type="submission" date="2018-07" db="EMBL/GenBank/DDBJ databases">
        <title>Freshwater and sediment microbial communities from various areas in North America, analyzing microbe dynamics in response to fracking.</title>
        <authorList>
            <person name="Lamendella R."/>
        </authorList>
    </citation>
    <scope>NUCLEOTIDE SEQUENCE [LARGE SCALE GENOMIC DNA]</scope>
    <source>
        <strain evidence="1 2">160A</strain>
    </source>
</reference>
<comment type="caution">
    <text evidence="1">The sequence shown here is derived from an EMBL/GenBank/DDBJ whole genome shotgun (WGS) entry which is preliminary data.</text>
</comment>
<sequence length="214" mass="25090">MRLGPDYVYQCPDCGEKVLQMDVQSVYSFGCSFYSDQRMDGPMFYSPAPICRCKKCNHIYWLDHRNQTGSYPVLSEAPEKEAIPRAETPTLKDYFDAIHQKAFHSKMELTYLRKKIWQTGNRLLASKTPLPSGCSRNDLLQNMQELYLLVPDINENHKLMKAELARNMGDFESCRELLDYIIDREYEETTSRILDECFRENTETILLWEDKIPC</sequence>
<accession>A0A368V7J2</accession>
<organism evidence="1 2">
    <name type="scientific">Marinilabilia salmonicolor</name>
    <dbReference type="NCBI Taxonomy" id="989"/>
    <lineage>
        <taxon>Bacteria</taxon>
        <taxon>Pseudomonadati</taxon>
        <taxon>Bacteroidota</taxon>
        <taxon>Bacteroidia</taxon>
        <taxon>Marinilabiliales</taxon>
        <taxon>Marinilabiliaceae</taxon>
        <taxon>Marinilabilia</taxon>
    </lineage>
</organism>